<proteinExistence type="predicted"/>
<dbReference type="PANTHER" id="PTHR10948:SF23">
    <property type="entry name" value="TRANSPOSASE INSI FOR INSERTION SEQUENCE ELEMENT IS30A-RELATED"/>
    <property type="match status" value="1"/>
</dbReference>
<evidence type="ECO:0000313" key="3">
    <source>
        <dbReference type="EMBL" id="TDD57996.1"/>
    </source>
</evidence>
<feature type="domain" description="HTH marR-type" evidence="1">
    <location>
        <begin position="93"/>
        <end position="149"/>
    </location>
</feature>
<feature type="domain" description="Transposase IS30-like HTH" evidence="2">
    <location>
        <begin position="5"/>
        <end position="45"/>
    </location>
</feature>
<evidence type="ECO:0000259" key="1">
    <source>
        <dbReference type="Pfam" id="PF12802"/>
    </source>
</evidence>
<accession>A0A4R4ZIW4</accession>
<dbReference type="GO" id="GO:0004803">
    <property type="term" value="F:transposase activity"/>
    <property type="evidence" value="ECO:0007669"/>
    <property type="project" value="TreeGrafter"/>
</dbReference>
<comment type="caution">
    <text evidence="3">The sequence shown here is derived from an EMBL/GenBank/DDBJ whole genome shotgun (WGS) entry which is preliminary data.</text>
</comment>
<keyword evidence="4" id="KW-1185">Reference proteome</keyword>
<dbReference type="GO" id="GO:0005829">
    <property type="term" value="C:cytosol"/>
    <property type="evidence" value="ECO:0007669"/>
    <property type="project" value="TreeGrafter"/>
</dbReference>
<dbReference type="RefSeq" id="WP_132170030.1">
    <property type="nucleotide sequence ID" value="NZ_SMKX01000061.1"/>
</dbReference>
<reference evidence="3 4" key="1">
    <citation type="submission" date="2019-03" db="EMBL/GenBank/DDBJ databases">
        <title>Draft genome sequences of novel Actinobacteria.</title>
        <authorList>
            <person name="Sahin N."/>
            <person name="Ay H."/>
            <person name="Saygin H."/>
        </authorList>
    </citation>
    <scope>NUCLEOTIDE SEQUENCE [LARGE SCALE GENOMIC DNA]</scope>
    <source>
        <strain evidence="3 4">JCM 13523</strain>
    </source>
</reference>
<dbReference type="GO" id="GO:0032196">
    <property type="term" value="P:transposition"/>
    <property type="evidence" value="ECO:0007669"/>
    <property type="project" value="TreeGrafter"/>
</dbReference>
<evidence type="ECO:0000313" key="4">
    <source>
        <dbReference type="Proteomes" id="UP000295124"/>
    </source>
</evidence>
<dbReference type="AlphaFoldDB" id="A0A4R4ZIW4"/>
<dbReference type="Proteomes" id="UP000295124">
    <property type="component" value="Unassembled WGS sequence"/>
</dbReference>
<dbReference type="InterPro" id="IPR025246">
    <property type="entry name" value="IS30-like_HTH"/>
</dbReference>
<protein>
    <submittedName>
        <fullName evidence="3">MarR family transcriptional regulator</fullName>
    </submittedName>
</protein>
<dbReference type="InterPro" id="IPR051917">
    <property type="entry name" value="Transposase-Integrase"/>
</dbReference>
<dbReference type="GO" id="GO:0003700">
    <property type="term" value="F:DNA-binding transcription factor activity"/>
    <property type="evidence" value="ECO:0007669"/>
    <property type="project" value="InterPro"/>
</dbReference>
<organism evidence="3 4">
    <name type="scientific">Kribbella antibiotica</name>
    <dbReference type="NCBI Taxonomy" id="190195"/>
    <lineage>
        <taxon>Bacteria</taxon>
        <taxon>Bacillati</taxon>
        <taxon>Actinomycetota</taxon>
        <taxon>Actinomycetes</taxon>
        <taxon>Propionibacteriales</taxon>
        <taxon>Kribbellaceae</taxon>
        <taxon>Kribbella</taxon>
    </lineage>
</organism>
<dbReference type="InterPro" id="IPR036390">
    <property type="entry name" value="WH_DNA-bd_sf"/>
</dbReference>
<name>A0A4R4ZIW4_9ACTN</name>
<dbReference type="SUPFAM" id="SSF46785">
    <property type="entry name" value="Winged helix' DNA-binding domain"/>
    <property type="match status" value="1"/>
</dbReference>
<dbReference type="Gene3D" id="1.10.10.10">
    <property type="entry name" value="Winged helix-like DNA-binding domain superfamily/Winged helix DNA-binding domain"/>
    <property type="match status" value="1"/>
</dbReference>
<dbReference type="OrthoDB" id="4823987at2"/>
<gene>
    <name evidence="3" type="ORF">E1263_21285</name>
</gene>
<dbReference type="PANTHER" id="PTHR10948">
    <property type="entry name" value="TRANSPOSASE"/>
    <property type="match status" value="1"/>
</dbReference>
<sequence length="277" mass="30198">MPGGRLTQQERRAIAAGLTDGFGYAEIARRLDRPTSTISREVARNGGSRGYRADHAHYATSSRARRGRPAVERQPNDSDQYAEKFAAIMVDGGLPRMAARVLARLYTADSPSLTAAQLVHSLQVSPASISKAIGYLEQVGMLHREPDPRRRLQHYVMAEDVWQKAWQVSSRTNLSWADTAAEGAELFGDSPAGRRLAQMADFFQQLADDMNGGPGFEVIDDALTVLAAYREAGRVIGPDRVAAVLEWPVDRVKAALELATATRLTPSQRADLAVAAE</sequence>
<dbReference type="Pfam" id="PF12802">
    <property type="entry name" value="MarR_2"/>
    <property type="match status" value="1"/>
</dbReference>
<dbReference type="InterPro" id="IPR036388">
    <property type="entry name" value="WH-like_DNA-bd_sf"/>
</dbReference>
<dbReference type="InterPro" id="IPR000835">
    <property type="entry name" value="HTH_MarR-typ"/>
</dbReference>
<evidence type="ECO:0000259" key="2">
    <source>
        <dbReference type="Pfam" id="PF13936"/>
    </source>
</evidence>
<dbReference type="Pfam" id="PF13936">
    <property type="entry name" value="HTH_38"/>
    <property type="match status" value="1"/>
</dbReference>
<dbReference type="EMBL" id="SMKX01000061">
    <property type="protein sequence ID" value="TDD57996.1"/>
    <property type="molecule type" value="Genomic_DNA"/>
</dbReference>